<proteinExistence type="predicted"/>
<organism evidence="1 2">
    <name type="scientific">Hypsizygus marmoreus</name>
    <name type="common">White beech mushroom</name>
    <name type="synonym">Agaricus marmoreus</name>
    <dbReference type="NCBI Taxonomy" id="39966"/>
    <lineage>
        <taxon>Eukaryota</taxon>
        <taxon>Fungi</taxon>
        <taxon>Dikarya</taxon>
        <taxon>Basidiomycota</taxon>
        <taxon>Agaricomycotina</taxon>
        <taxon>Agaricomycetes</taxon>
        <taxon>Agaricomycetidae</taxon>
        <taxon>Agaricales</taxon>
        <taxon>Tricholomatineae</taxon>
        <taxon>Lyophyllaceae</taxon>
        <taxon>Hypsizygus</taxon>
    </lineage>
</organism>
<accession>A0A369JAQ6</accession>
<gene>
    <name evidence="1" type="ORF">Hypma_002972</name>
</gene>
<dbReference type="EMBL" id="LUEZ02000124">
    <property type="protein sequence ID" value="RDB16534.1"/>
    <property type="molecule type" value="Genomic_DNA"/>
</dbReference>
<evidence type="ECO:0000313" key="2">
    <source>
        <dbReference type="Proteomes" id="UP000076154"/>
    </source>
</evidence>
<reference evidence="1" key="1">
    <citation type="submission" date="2018-04" db="EMBL/GenBank/DDBJ databases">
        <title>Whole genome sequencing of Hypsizygus marmoreus.</title>
        <authorList>
            <person name="Choi I.-G."/>
            <person name="Min B."/>
            <person name="Kim J.-G."/>
            <person name="Kim S."/>
            <person name="Oh Y.-L."/>
            <person name="Kong W.-S."/>
            <person name="Park H."/>
            <person name="Jeong J."/>
            <person name="Song E.-S."/>
        </authorList>
    </citation>
    <scope>NUCLEOTIDE SEQUENCE [LARGE SCALE GENOMIC DNA]</scope>
    <source>
        <strain evidence="1">51987-8</strain>
    </source>
</reference>
<keyword evidence="2" id="KW-1185">Reference proteome</keyword>
<dbReference type="InParanoid" id="A0A369JAQ6"/>
<sequence>MRSLGVVSTLSIASEINVLRDIDYGTRAAEERGTWYLGTLSTINLNMNDSGHRSATVGRCPPPPTNSCYARSGENVSYGSHEIHPTSFPSYSTSEEQLRCHQAQWTWIDPFAHCGGSSMDDISPMPTMLVVTSDHC</sequence>
<comment type="caution">
    <text evidence="1">The sequence shown here is derived from an EMBL/GenBank/DDBJ whole genome shotgun (WGS) entry which is preliminary data.</text>
</comment>
<dbReference type="AlphaFoldDB" id="A0A369JAQ6"/>
<name>A0A369JAQ6_HYPMA</name>
<evidence type="ECO:0000313" key="1">
    <source>
        <dbReference type="EMBL" id="RDB16534.1"/>
    </source>
</evidence>
<protein>
    <submittedName>
        <fullName evidence="1">Uncharacterized protein</fullName>
    </submittedName>
</protein>
<dbReference type="Proteomes" id="UP000076154">
    <property type="component" value="Unassembled WGS sequence"/>
</dbReference>